<comment type="caution">
    <text evidence="1">The sequence shown here is derived from an EMBL/GenBank/DDBJ whole genome shotgun (WGS) entry which is preliminary data.</text>
</comment>
<evidence type="ECO:0000313" key="2">
    <source>
        <dbReference type="Proteomes" id="UP000021108"/>
    </source>
</evidence>
<dbReference type="EMBL" id="JEXD01000022">
    <property type="protein sequence ID" value="EXC06557.1"/>
    <property type="molecule type" value="Genomic_DNA"/>
</dbReference>
<dbReference type="RefSeq" id="WP_000720613.1">
    <property type="nucleotide sequence ID" value="NZ_JEXD01000022.1"/>
</dbReference>
<evidence type="ECO:0000313" key="1">
    <source>
        <dbReference type="EMBL" id="EXC06557.1"/>
    </source>
</evidence>
<proteinExistence type="predicted"/>
<sequence>MKKIILLSSVTLLGSLLSGCITTRNIGPIEPITYYSSPAISTNTATIIGSTEISHSIKADKIAYVFAVDFKKIENGRGQMSSQLAVEAGEHDLQLWCQQGGFKYTNLARVKLEASKHYQVGFAMNVNNQYNCYMWVYDLDAKKAIGELIPTIEVGEYANPDKMRPITQFLEARPSAQSNVTVPIRVINKMGHN</sequence>
<keyword evidence="1" id="KW-0449">Lipoprotein</keyword>
<accession>A0A009PEK5</accession>
<dbReference type="Proteomes" id="UP000021108">
    <property type="component" value="Unassembled WGS sequence"/>
</dbReference>
<dbReference type="AlphaFoldDB" id="A0A009PEK5"/>
<organism evidence="1 2">
    <name type="scientific">Acinetobacter baumannii 625974</name>
    <dbReference type="NCBI Taxonomy" id="1310607"/>
    <lineage>
        <taxon>Bacteria</taxon>
        <taxon>Pseudomonadati</taxon>
        <taxon>Pseudomonadota</taxon>
        <taxon>Gammaproteobacteria</taxon>
        <taxon>Moraxellales</taxon>
        <taxon>Moraxellaceae</taxon>
        <taxon>Acinetobacter</taxon>
        <taxon>Acinetobacter calcoaceticus/baumannii complex</taxon>
    </lineage>
</organism>
<protein>
    <submittedName>
        <fullName evidence="1">Putative lipoprotein</fullName>
    </submittedName>
</protein>
<gene>
    <name evidence="1" type="ORF">J506_2559</name>
</gene>
<reference evidence="1 2" key="1">
    <citation type="submission" date="2014-02" db="EMBL/GenBank/DDBJ databases">
        <title>Comparative genomics and transcriptomics to identify genetic mechanisms underlying the emergence of carbapenem resistant Acinetobacter baumannii (CRAb).</title>
        <authorList>
            <person name="Harris A.D."/>
            <person name="Johnson K.J."/>
            <person name="George J."/>
            <person name="Shefchek K."/>
            <person name="Daugherty S.C."/>
            <person name="Parankush S."/>
            <person name="Sadzewicz L."/>
            <person name="Tallon L."/>
            <person name="Sengamalay N."/>
            <person name="Hazen T.H."/>
            <person name="Rasko D.A."/>
        </authorList>
    </citation>
    <scope>NUCLEOTIDE SEQUENCE [LARGE SCALE GENOMIC DNA]</scope>
    <source>
        <strain evidence="1 2">625974</strain>
    </source>
</reference>
<dbReference type="PATRIC" id="fig|1310607.3.peg.2484"/>
<name>A0A009PEK5_ACIBA</name>
<dbReference type="PROSITE" id="PS51257">
    <property type="entry name" value="PROKAR_LIPOPROTEIN"/>
    <property type="match status" value="1"/>
</dbReference>